<dbReference type="EMBL" id="CAJZAF010000053">
    <property type="protein sequence ID" value="CAG9186714.1"/>
    <property type="molecule type" value="Genomic_DNA"/>
</dbReference>
<keyword evidence="2" id="KW-1185">Reference proteome</keyword>
<gene>
    <name evidence="1" type="ORF">LMG23994_06353</name>
</gene>
<dbReference type="Proteomes" id="UP000701702">
    <property type="component" value="Unassembled WGS sequence"/>
</dbReference>
<evidence type="ECO:0000313" key="1">
    <source>
        <dbReference type="EMBL" id="CAG9186714.1"/>
    </source>
</evidence>
<protein>
    <submittedName>
        <fullName evidence="1">Uncharacterized protein</fullName>
    </submittedName>
</protein>
<name>A0ABM8Y1V0_9BURK</name>
<organism evidence="1 2">
    <name type="scientific">Cupriavidus pinatubonensis</name>
    <dbReference type="NCBI Taxonomy" id="248026"/>
    <lineage>
        <taxon>Bacteria</taxon>
        <taxon>Pseudomonadati</taxon>
        <taxon>Pseudomonadota</taxon>
        <taxon>Betaproteobacteria</taxon>
        <taxon>Burkholderiales</taxon>
        <taxon>Burkholderiaceae</taxon>
        <taxon>Cupriavidus</taxon>
    </lineage>
</organism>
<accession>A0ABM8Y1V0</accession>
<sequence length="86" mass="9262">MPEVLSALPSDSAAPSPGRRILVVHESFTGVFEGCKVGRHGVEVIVSPVEVGEQRLTLEWEPASYAILVEETNKEGQKVPAKARGH</sequence>
<proteinExistence type="predicted"/>
<reference evidence="1 2" key="1">
    <citation type="submission" date="2021-08" db="EMBL/GenBank/DDBJ databases">
        <authorList>
            <person name="Peeters C."/>
        </authorList>
    </citation>
    <scope>NUCLEOTIDE SEQUENCE [LARGE SCALE GENOMIC DNA]</scope>
    <source>
        <strain evidence="1 2">LMG 23994</strain>
    </source>
</reference>
<evidence type="ECO:0000313" key="2">
    <source>
        <dbReference type="Proteomes" id="UP000701702"/>
    </source>
</evidence>
<comment type="caution">
    <text evidence="1">The sequence shown here is derived from an EMBL/GenBank/DDBJ whole genome shotgun (WGS) entry which is preliminary data.</text>
</comment>